<protein>
    <recommendedName>
        <fullName evidence="1">SGNH hydrolase-type esterase domain-containing protein</fullName>
    </recommendedName>
</protein>
<dbReference type="InterPro" id="IPR036514">
    <property type="entry name" value="SGNH_hydro_sf"/>
</dbReference>
<evidence type="ECO:0000259" key="1">
    <source>
        <dbReference type="Pfam" id="PF13472"/>
    </source>
</evidence>
<dbReference type="InterPro" id="IPR051532">
    <property type="entry name" value="Ester_Hydrolysis_Enzymes"/>
</dbReference>
<dbReference type="Proteomes" id="UP000030700">
    <property type="component" value="Unassembled WGS sequence"/>
</dbReference>
<gene>
    <name evidence="2" type="ORF">U14_04559</name>
</gene>
<accession>A0A0S6W6I1</accession>
<feature type="domain" description="SGNH hydrolase-type esterase" evidence="1">
    <location>
        <begin position="66"/>
        <end position="211"/>
    </location>
</feature>
<dbReference type="AlphaFoldDB" id="A0A0S6W6I1"/>
<keyword evidence="3" id="KW-1185">Reference proteome</keyword>
<dbReference type="PANTHER" id="PTHR30383:SF5">
    <property type="entry name" value="SGNH HYDROLASE-TYPE ESTERASE DOMAIN-CONTAINING PROTEIN"/>
    <property type="match status" value="1"/>
</dbReference>
<name>A0A0S6W6I1_9BACT</name>
<sequence>MKLWISFKKWLELISGTIRSLFGDPEAWESSIRQFEVQDKRQPPTPGSILFVGSSTFTLWKTLEKDMSPLKIINRGFGGSKITDIVRYSDRIVIPYNPKAIVLFAGTNDIAWPKPATAQEVYQAYLTFTRQISDLLPATPIYYVAITPTPARWKYWEIANETNRLIQQHSRTDDRLHFIDLTARFIGPDGKPDRKLYRMDGLHPNQRGYAVWTETIKPILEVDLGS</sequence>
<dbReference type="GO" id="GO:0004622">
    <property type="term" value="F:phosphatidylcholine lysophospholipase activity"/>
    <property type="evidence" value="ECO:0007669"/>
    <property type="project" value="TreeGrafter"/>
</dbReference>
<dbReference type="HOGENOM" id="CLU_051989_4_0_0"/>
<dbReference type="SUPFAM" id="SSF52266">
    <property type="entry name" value="SGNH hydrolase"/>
    <property type="match status" value="1"/>
</dbReference>
<dbReference type="EMBL" id="DF820459">
    <property type="protein sequence ID" value="GAK53294.1"/>
    <property type="molecule type" value="Genomic_DNA"/>
</dbReference>
<dbReference type="Pfam" id="PF13472">
    <property type="entry name" value="Lipase_GDSL_2"/>
    <property type="match status" value="1"/>
</dbReference>
<dbReference type="PANTHER" id="PTHR30383">
    <property type="entry name" value="THIOESTERASE 1/PROTEASE 1/LYSOPHOSPHOLIPASE L1"/>
    <property type="match status" value="1"/>
</dbReference>
<evidence type="ECO:0000313" key="3">
    <source>
        <dbReference type="Proteomes" id="UP000030700"/>
    </source>
</evidence>
<dbReference type="STRING" id="1499966.U14_04559"/>
<proteinExistence type="predicted"/>
<reference evidence="2" key="1">
    <citation type="journal article" date="2015" name="PeerJ">
        <title>First genomic representation of candidate bacterial phylum KSB3 points to enhanced environmental sensing as a trigger of wastewater bulking.</title>
        <authorList>
            <person name="Sekiguchi Y."/>
            <person name="Ohashi A."/>
            <person name="Parks D.H."/>
            <person name="Yamauchi T."/>
            <person name="Tyson G.W."/>
            <person name="Hugenholtz P."/>
        </authorList>
    </citation>
    <scope>NUCLEOTIDE SEQUENCE [LARGE SCALE GENOMIC DNA]</scope>
</reference>
<dbReference type="InterPro" id="IPR013830">
    <property type="entry name" value="SGNH_hydro"/>
</dbReference>
<organism evidence="2">
    <name type="scientific">Candidatus Moduliflexus flocculans</name>
    <dbReference type="NCBI Taxonomy" id="1499966"/>
    <lineage>
        <taxon>Bacteria</taxon>
        <taxon>Candidatus Moduliflexota</taxon>
        <taxon>Candidatus Moduliflexia</taxon>
        <taxon>Candidatus Moduliflexales</taxon>
        <taxon>Candidatus Moduliflexaceae</taxon>
    </lineage>
</organism>
<evidence type="ECO:0000313" key="2">
    <source>
        <dbReference type="EMBL" id="GAK53294.1"/>
    </source>
</evidence>
<dbReference type="Gene3D" id="3.40.50.1110">
    <property type="entry name" value="SGNH hydrolase"/>
    <property type="match status" value="1"/>
</dbReference>